<dbReference type="GO" id="GO:0043186">
    <property type="term" value="C:P granule"/>
    <property type="evidence" value="ECO:0007669"/>
    <property type="project" value="UniProtKB-ARBA"/>
</dbReference>
<protein>
    <recommendedName>
        <fullName evidence="1">RNA helicase</fullName>
        <ecNumber evidence="1">3.6.4.13</ecNumber>
    </recommendedName>
</protein>
<dbReference type="Pfam" id="PF00270">
    <property type="entry name" value="DEAD"/>
    <property type="match status" value="1"/>
</dbReference>
<evidence type="ECO:0000256" key="1">
    <source>
        <dbReference type="ARBA" id="ARBA00012552"/>
    </source>
</evidence>
<gene>
    <name evidence="12" type="ORF">DdX_09816</name>
</gene>
<dbReference type="GO" id="GO:0003724">
    <property type="term" value="F:RNA helicase activity"/>
    <property type="evidence" value="ECO:0007669"/>
    <property type="project" value="UniProtKB-EC"/>
</dbReference>
<evidence type="ECO:0000256" key="5">
    <source>
        <dbReference type="ARBA" id="ARBA00022840"/>
    </source>
</evidence>
<keyword evidence="6" id="KW-0694">RNA-binding</keyword>
<evidence type="ECO:0000259" key="10">
    <source>
        <dbReference type="PROSITE" id="PS51192"/>
    </source>
</evidence>
<dbReference type="Gene3D" id="3.40.50.300">
    <property type="entry name" value="P-loop containing nucleotide triphosphate hydrolases"/>
    <property type="match status" value="2"/>
</dbReference>
<dbReference type="EC" id="3.6.4.13" evidence="1"/>
<evidence type="ECO:0000256" key="4">
    <source>
        <dbReference type="ARBA" id="ARBA00022806"/>
    </source>
</evidence>
<dbReference type="GO" id="GO:0003723">
    <property type="term" value="F:RNA binding"/>
    <property type="evidence" value="ECO:0007669"/>
    <property type="project" value="UniProtKB-KW"/>
</dbReference>
<feature type="compositionally biased region" description="Basic and acidic residues" evidence="9">
    <location>
        <begin position="25"/>
        <end position="38"/>
    </location>
</feature>
<dbReference type="InterPro" id="IPR001650">
    <property type="entry name" value="Helicase_C-like"/>
</dbReference>
<accession>A0AAD4N471</accession>
<dbReference type="GO" id="GO:0005524">
    <property type="term" value="F:ATP binding"/>
    <property type="evidence" value="ECO:0007669"/>
    <property type="project" value="UniProtKB-KW"/>
</dbReference>
<dbReference type="GO" id="GO:0016787">
    <property type="term" value="F:hydrolase activity"/>
    <property type="evidence" value="ECO:0007669"/>
    <property type="project" value="UniProtKB-KW"/>
</dbReference>
<dbReference type="PROSITE" id="PS00039">
    <property type="entry name" value="DEAD_ATP_HELICASE"/>
    <property type="match status" value="1"/>
</dbReference>
<dbReference type="SMART" id="SM00487">
    <property type="entry name" value="DEXDc"/>
    <property type="match status" value="1"/>
</dbReference>
<evidence type="ECO:0000256" key="2">
    <source>
        <dbReference type="ARBA" id="ARBA00022741"/>
    </source>
</evidence>
<dbReference type="PROSITE" id="PS51194">
    <property type="entry name" value="HELICASE_CTER"/>
    <property type="match status" value="1"/>
</dbReference>
<sequence>MTQREAKEADTLREYTEPEEEETDCDQKTDGSSKEAAHRQKKRKTSHSTVFVHHRKAMSQDKSDKNGTAEKQRAIVPCCSGRDVIAQAQSGTGKTATFSVSALQRIDEKVPKLQALVLAPTRELAKQIELVMVGLGEFMGIKIRLCIGGDDRPVIDDERSLQTGVQVVVGTPGRVNDLITRGSLKTDHIKIFVLDEADEMLSKGFTEQIYESFKNLPPDVQVLLLSATMPQEVLDVTNKFMRDPIRILTKTEELTLEGIRQFYIDIGKEDFKFDTLCDIFDSISISQSVIFCNTRRKVEDLANKMKKNKFSVSSMHSDMSQVDRNLVMKEFRSGSSRVLISTDLLARGIDVQQVSVVINYDLPSNRENYLHRIGRSGRFGRKGFAINFVTSSDAATLKDIEKFYSTEVEEMPANIDEIIKGE</sequence>
<feature type="compositionally biased region" description="Basic and acidic residues" evidence="9">
    <location>
        <begin position="58"/>
        <end position="71"/>
    </location>
</feature>
<keyword evidence="3 8" id="KW-0378">Hydrolase</keyword>
<evidence type="ECO:0000256" key="9">
    <source>
        <dbReference type="SAM" id="MobiDB-lite"/>
    </source>
</evidence>
<keyword evidence="2 8" id="KW-0547">Nucleotide-binding</keyword>
<evidence type="ECO:0000256" key="3">
    <source>
        <dbReference type="ARBA" id="ARBA00022801"/>
    </source>
</evidence>
<comment type="similarity">
    <text evidence="8">Belongs to the DEAD box helicase family.</text>
</comment>
<keyword evidence="13" id="KW-1185">Reference proteome</keyword>
<feature type="compositionally biased region" description="Basic and acidic residues" evidence="9">
    <location>
        <begin position="1"/>
        <end position="16"/>
    </location>
</feature>
<proteinExistence type="inferred from homology"/>
<dbReference type="CDD" id="cd18787">
    <property type="entry name" value="SF2_C_DEAD"/>
    <property type="match status" value="1"/>
</dbReference>
<dbReference type="SUPFAM" id="SSF52540">
    <property type="entry name" value="P-loop containing nucleoside triphosphate hydrolases"/>
    <property type="match status" value="1"/>
</dbReference>
<dbReference type="FunFam" id="3.40.50.300:FF:000031">
    <property type="entry name" value="Eukaryotic initiation factor 4A-III"/>
    <property type="match status" value="1"/>
</dbReference>
<feature type="domain" description="Helicase ATP-binding" evidence="10">
    <location>
        <begin position="75"/>
        <end position="247"/>
    </location>
</feature>
<dbReference type="InterPro" id="IPR011545">
    <property type="entry name" value="DEAD/DEAH_box_helicase_dom"/>
</dbReference>
<dbReference type="Pfam" id="PF00271">
    <property type="entry name" value="Helicase_C"/>
    <property type="match status" value="1"/>
</dbReference>
<dbReference type="PANTHER" id="PTHR47958">
    <property type="entry name" value="ATP-DEPENDENT RNA HELICASE DBP3"/>
    <property type="match status" value="1"/>
</dbReference>
<dbReference type="PROSITE" id="PS51192">
    <property type="entry name" value="HELICASE_ATP_BIND_1"/>
    <property type="match status" value="1"/>
</dbReference>
<comment type="caution">
    <text evidence="12">The sequence shown here is derived from an EMBL/GenBank/DDBJ whole genome shotgun (WGS) entry which is preliminary data.</text>
</comment>
<evidence type="ECO:0000313" key="12">
    <source>
        <dbReference type="EMBL" id="KAI1712264.1"/>
    </source>
</evidence>
<feature type="region of interest" description="Disordered" evidence="9">
    <location>
        <begin position="1"/>
        <end position="71"/>
    </location>
</feature>
<evidence type="ECO:0000313" key="13">
    <source>
        <dbReference type="Proteomes" id="UP001201812"/>
    </source>
</evidence>
<dbReference type="InterPro" id="IPR027417">
    <property type="entry name" value="P-loop_NTPase"/>
</dbReference>
<dbReference type="Proteomes" id="UP001201812">
    <property type="component" value="Unassembled WGS sequence"/>
</dbReference>
<organism evidence="12 13">
    <name type="scientific">Ditylenchus destructor</name>
    <dbReference type="NCBI Taxonomy" id="166010"/>
    <lineage>
        <taxon>Eukaryota</taxon>
        <taxon>Metazoa</taxon>
        <taxon>Ecdysozoa</taxon>
        <taxon>Nematoda</taxon>
        <taxon>Chromadorea</taxon>
        <taxon>Rhabditida</taxon>
        <taxon>Tylenchina</taxon>
        <taxon>Tylenchomorpha</taxon>
        <taxon>Sphaerularioidea</taxon>
        <taxon>Anguinidae</taxon>
        <taxon>Anguininae</taxon>
        <taxon>Ditylenchus</taxon>
    </lineage>
</organism>
<dbReference type="SMART" id="SM00490">
    <property type="entry name" value="HELICc"/>
    <property type="match status" value="1"/>
</dbReference>
<name>A0AAD4N471_9BILA</name>
<reference evidence="12" key="1">
    <citation type="submission" date="2022-01" db="EMBL/GenBank/DDBJ databases">
        <title>Genome Sequence Resource for Two Populations of Ditylenchus destructor, the Migratory Endoparasitic Phytonematode.</title>
        <authorList>
            <person name="Zhang H."/>
            <person name="Lin R."/>
            <person name="Xie B."/>
        </authorList>
    </citation>
    <scope>NUCLEOTIDE SEQUENCE</scope>
    <source>
        <strain evidence="12">BazhouSP</strain>
    </source>
</reference>
<evidence type="ECO:0000256" key="7">
    <source>
        <dbReference type="ARBA" id="ARBA00047984"/>
    </source>
</evidence>
<feature type="domain" description="Helicase C-terminal" evidence="11">
    <location>
        <begin position="258"/>
        <end position="419"/>
    </location>
</feature>
<feature type="compositionally biased region" description="Basic residues" evidence="9">
    <location>
        <begin position="39"/>
        <end position="57"/>
    </location>
</feature>
<dbReference type="AlphaFoldDB" id="A0AAD4N471"/>
<dbReference type="InterPro" id="IPR014001">
    <property type="entry name" value="Helicase_ATP-bd"/>
</dbReference>
<keyword evidence="4 8" id="KW-0347">Helicase</keyword>
<dbReference type="EMBL" id="JAKKPZ010000019">
    <property type="protein sequence ID" value="KAI1712264.1"/>
    <property type="molecule type" value="Genomic_DNA"/>
</dbReference>
<dbReference type="InterPro" id="IPR000629">
    <property type="entry name" value="RNA-helicase_DEAD-box_CS"/>
</dbReference>
<comment type="catalytic activity">
    <reaction evidence="7">
        <text>ATP + H2O = ADP + phosphate + H(+)</text>
        <dbReference type="Rhea" id="RHEA:13065"/>
        <dbReference type="ChEBI" id="CHEBI:15377"/>
        <dbReference type="ChEBI" id="CHEBI:15378"/>
        <dbReference type="ChEBI" id="CHEBI:30616"/>
        <dbReference type="ChEBI" id="CHEBI:43474"/>
        <dbReference type="ChEBI" id="CHEBI:456216"/>
        <dbReference type="EC" id="3.6.4.13"/>
    </reaction>
</comment>
<evidence type="ECO:0000256" key="6">
    <source>
        <dbReference type="ARBA" id="ARBA00022884"/>
    </source>
</evidence>
<evidence type="ECO:0000259" key="11">
    <source>
        <dbReference type="PROSITE" id="PS51194"/>
    </source>
</evidence>
<evidence type="ECO:0000256" key="8">
    <source>
        <dbReference type="RuleBase" id="RU000492"/>
    </source>
</evidence>
<keyword evidence="5 8" id="KW-0067">ATP-binding</keyword>